<evidence type="ECO:0000313" key="2">
    <source>
        <dbReference type="EMBL" id="KAJ0398884.1"/>
    </source>
</evidence>
<name>A0AAD5M0Q5_PYTIN</name>
<dbReference type="InterPro" id="IPR008011">
    <property type="entry name" value="Complex1_LYR_dom"/>
</dbReference>
<protein>
    <recommendedName>
        <fullName evidence="1">Complex 1 LYR protein domain-containing protein</fullName>
    </recommendedName>
</protein>
<dbReference type="Proteomes" id="UP001209570">
    <property type="component" value="Unassembled WGS sequence"/>
</dbReference>
<comment type="caution">
    <text evidence="2">The sequence shown here is derived from an EMBL/GenBank/DDBJ whole genome shotgun (WGS) entry which is preliminary data.</text>
</comment>
<reference evidence="2" key="1">
    <citation type="submission" date="2021-12" db="EMBL/GenBank/DDBJ databases">
        <title>Prjna785345.</title>
        <authorList>
            <person name="Rujirawat T."/>
            <person name="Krajaejun T."/>
        </authorList>
    </citation>
    <scope>NUCLEOTIDE SEQUENCE</scope>
    <source>
        <strain evidence="2">Pi057C3</strain>
    </source>
</reference>
<dbReference type="InterPro" id="IPR045294">
    <property type="entry name" value="Complex1_LYR_LYRM1"/>
</dbReference>
<evidence type="ECO:0000313" key="3">
    <source>
        <dbReference type="Proteomes" id="UP001209570"/>
    </source>
</evidence>
<dbReference type="Pfam" id="PF05347">
    <property type="entry name" value="Complex1_LYR"/>
    <property type="match status" value="1"/>
</dbReference>
<sequence>MSATGSAVSELRPLYKKLLRLAKSIPDATKRESTVQQIRAEFRSHLDSSDPKEISALLQRAQSKIGFLKIVTPRERSDSGRTNFVYMKGERVDGDSVSDEGARYKTADFESNLRRHNQLLRRQHFLDRGVAPPKSIF</sequence>
<feature type="domain" description="Complex 1 LYR protein" evidence="1">
    <location>
        <begin position="13"/>
        <end position="64"/>
    </location>
</feature>
<keyword evidence="3" id="KW-1185">Reference proteome</keyword>
<evidence type="ECO:0000259" key="1">
    <source>
        <dbReference type="Pfam" id="PF05347"/>
    </source>
</evidence>
<accession>A0AAD5M0Q5</accession>
<dbReference type="CDD" id="cd20261">
    <property type="entry name" value="Complex1_LYR_LYRM1"/>
    <property type="match status" value="1"/>
</dbReference>
<gene>
    <name evidence="2" type="ORF">P43SY_001328</name>
</gene>
<dbReference type="AlphaFoldDB" id="A0AAD5M0Q5"/>
<proteinExistence type="predicted"/>
<dbReference type="EMBL" id="JAKCXM010000201">
    <property type="protein sequence ID" value="KAJ0398884.1"/>
    <property type="molecule type" value="Genomic_DNA"/>
</dbReference>
<organism evidence="2 3">
    <name type="scientific">Pythium insidiosum</name>
    <name type="common">Pythiosis disease agent</name>
    <dbReference type="NCBI Taxonomy" id="114742"/>
    <lineage>
        <taxon>Eukaryota</taxon>
        <taxon>Sar</taxon>
        <taxon>Stramenopiles</taxon>
        <taxon>Oomycota</taxon>
        <taxon>Peronosporomycetes</taxon>
        <taxon>Pythiales</taxon>
        <taxon>Pythiaceae</taxon>
        <taxon>Pythium</taxon>
    </lineage>
</organism>